<sequence length="169" mass="18092">MRLSRLFLLFSPSPCDYHLSICHAALSNTGSEIGFNYTFREIASPVPSNRTSYIPSRSGGERNPSLALGSEVPYSGASSTHPLSTTPGTPASPMYVSTNQRAQFPSSYYASVNDRASSNGSGKSHSGIFQCSHIKAKHDAIFNTISPPSSSTDLSIRHPLISHEADSLV</sequence>
<accession>A0A3S5CVM1</accession>
<name>A0A3S5CVM1_9PLAT</name>
<evidence type="ECO:0000256" key="1">
    <source>
        <dbReference type="SAM" id="MobiDB-lite"/>
    </source>
</evidence>
<organism evidence="2 3">
    <name type="scientific">Protopolystoma xenopodis</name>
    <dbReference type="NCBI Taxonomy" id="117903"/>
    <lineage>
        <taxon>Eukaryota</taxon>
        <taxon>Metazoa</taxon>
        <taxon>Spiralia</taxon>
        <taxon>Lophotrochozoa</taxon>
        <taxon>Platyhelminthes</taxon>
        <taxon>Monogenea</taxon>
        <taxon>Polyopisthocotylea</taxon>
        <taxon>Polystomatidea</taxon>
        <taxon>Polystomatidae</taxon>
        <taxon>Protopolystoma</taxon>
    </lineage>
</organism>
<feature type="compositionally biased region" description="Polar residues" evidence="1">
    <location>
        <begin position="76"/>
        <end position="96"/>
    </location>
</feature>
<evidence type="ECO:0000313" key="2">
    <source>
        <dbReference type="EMBL" id="VEL43316.1"/>
    </source>
</evidence>
<dbReference type="AlphaFoldDB" id="A0A3S5CVM1"/>
<gene>
    <name evidence="2" type="ORF">PXEA_LOCUS36756</name>
</gene>
<feature type="region of interest" description="Disordered" evidence="1">
    <location>
        <begin position="48"/>
        <end position="96"/>
    </location>
</feature>
<keyword evidence="3" id="KW-1185">Reference proteome</keyword>
<reference evidence="2" key="1">
    <citation type="submission" date="2018-11" db="EMBL/GenBank/DDBJ databases">
        <authorList>
            <consortium name="Pathogen Informatics"/>
        </authorList>
    </citation>
    <scope>NUCLEOTIDE SEQUENCE</scope>
</reference>
<dbReference type="Proteomes" id="UP000784294">
    <property type="component" value="Unassembled WGS sequence"/>
</dbReference>
<evidence type="ECO:0000313" key="3">
    <source>
        <dbReference type="Proteomes" id="UP000784294"/>
    </source>
</evidence>
<protein>
    <submittedName>
        <fullName evidence="2">Uncharacterized protein</fullName>
    </submittedName>
</protein>
<comment type="caution">
    <text evidence="2">The sequence shown here is derived from an EMBL/GenBank/DDBJ whole genome shotgun (WGS) entry which is preliminary data.</text>
</comment>
<proteinExistence type="predicted"/>
<dbReference type="EMBL" id="CAAALY010280360">
    <property type="protein sequence ID" value="VEL43316.1"/>
    <property type="molecule type" value="Genomic_DNA"/>
</dbReference>